<reference evidence="1" key="1">
    <citation type="journal article" date="2021" name="Proc. Natl. Acad. Sci. U.S.A.">
        <title>A Catalog of Tens of Thousands of Viruses from Human Metagenomes Reveals Hidden Associations with Chronic Diseases.</title>
        <authorList>
            <person name="Tisza M.J."/>
            <person name="Buck C.B."/>
        </authorList>
    </citation>
    <scope>NUCLEOTIDE SEQUENCE</scope>
    <source>
        <strain evidence="1">CtDS752</strain>
    </source>
</reference>
<dbReference type="Pfam" id="PF21825">
    <property type="entry name" value="crAss001_48"/>
    <property type="match status" value="1"/>
</dbReference>
<accession>A0A8S5U8A2</accession>
<dbReference type="EMBL" id="BK016034">
    <property type="protein sequence ID" value="DAF90677.1"/>
    <property type="molecule type" value="Genomic_DNA"/>
</dbReference>
<sequence length="82" mass="9786">MTLNDTVDLMTSDDYKERFKAEYLQLKIRINGLRKMLIKWDAGKLDFTPSCPRAVLLTQKRYMEEYLNQLEVRAEIEDINLE</sequence>
<proteinExistence type="predicted"/>
<name>A0A8S5U8A2_9CAUD</name>
<organism evidence="1">
    <name type="scientific">Siphoviridae sp. ctDS752</name>
    <dbReference type="NCBI Taxonomy" id="2825386"/>
    <lineage>
        <taxon>Viruses</taxon>
        <taxon>Duplodnaviria</taxon>
        <taxon>Heunggongvirae</taxon>
        <taxon>Uroviricota</taxon>
        <taxon>Caudoviricetes</taxon>
    </lineage>
</organism>
<evidence type="ECO:0000313" key="1">
    <source>
        <dbReference type="EMBL" id="DAF90677.1"/>
    </source>
</evidence>
<protein>
    <submittedName>
        <fullName evidence="1">Uncharacterized protein</fullName>
    </submittedName>
</protein>
<dbReference type="InterPro" id="IPR054052">
    <property type="entry name" value="Y16Q-like"/>
</dbReference>